<dbReference type="EMBL" id="KI660201">
    <property type="protein sequence ID" value="ETN76878.1"/>
    <property type="molecule type" value="Genomic_DNA"/>
</dbReference>
<evidence type="ECO:0000313" key="2">
    <source>
        <dbReference type="Proteomes" id="UP000053676"/>
    </source>
</evidence>
<sequence>MGLCSSKKRYTTELSDEEVAAIREVWISNVHTVPGTFYHYLNAIDLENVFLDRLFTIVRVLSSCVLSSNC</sequence>
<evidence type="ECO:0000313" key="1">
    <source>
        <dbReference type="EMBL" id="ETN76878.1"/>
    </source>
</evidence>
<dbReference type="AlphaFoldDB" id="W2T4S2"/>
<keyword evidence="2" id="KW-1185">Reference proteome</keyword>
<proteinExistence type="predicted"/>
<dbReference type="Proteomes" id="UP000053676">
    <property type="component" value="Unassembled WGS sequence"/>
</dbReference>
<reference evidence="2" key="1">
    <citation type="journal article" date="2014" name="Nat. Genet.">
        <title>Genome of the human hookworm Necator americanus.</title>
        <authorList>
            <person name="Tang Y.T."/>
            <person name="Gao X."/>
            <person name="Rosa B.A."/>
            <person name="Abubucker S."/>
            <person name="Hallsworth-Pepin K."/>
            <person name="Martin J."/>
            <person name="Tyagi R."/>
            <person name="Heizer E."/>
            <person name="Zhang X."/>
            <person name="Bhonagiri-Palsikar V."/>
            <person name="Minx P."/>
            <person name="Warren W.C."/>
            <person name="Wang Q."/>
            <person name="Zhan B."/>
            <person name="Hotez P.J."/>
            <person name="Sternberg P.W."/>
            <person name="Dougall A."/>
            <person name="Gaze S.T."/>
            <person name="Mulvenna J."/>
            <person name="Sotillo J."/>
            <person name="Ranganathan S."/>
            <person name="Rabelo E.M."/>
            <person name="Wilson R.K."/>
            <person name="Felgner P.L."/>
            <person name="Bethony J."/>
            <person name="Hawdon J.M."/>
            <person name="Gasser R.B."/>
            <person name="Loukas A."/>
            <person name="Mitreva M."/>
        </authorList>
    </citation>
    <scope>NUCLEOTIDE SEQUENCE [LARGE SCALE GENOMIC DNA]</scope>
</reference>
<organism evidence="1 2">
    <name type="scientific">Necator americanus</name>
    <name type="common">Human hookworm</name>
    <dbReference type="NCBI Taxonomy" id="51031"/>
    <lineage>
        <taxon>Eukaryota</taxon>
        <taxon>Metazoa</taxon>
        <taxon>Ecdysozoa</taxon>
        <taxon>Nematoda</taxon>
        <taxon>Chromadorea</taxon>
        <taxon>Rhabditida</taxon>
        <taxon>Rhabditina</taxon>
        <taxon>Rhabditomorpha</taxon>
        <taxon>Strongyloidea</taxon>
        <taxon>Ancylostomatidae</taxon>
        <taxon>Bunostominae</taxon>
        <taxon>Necator</taxon>
    </lineage>
</organism>
<gene>
    <name evidence="1" type="ORF">NECAME_03307</name>
</gene>
<dbReference type="KEGG" id="nai:NECAME_03307"/>
<protein>
    <submittedName>
        <fullName evidence="1">Uncharacterized protein</fullName>
    </submittedName>
</protein>
<name>W2T4S2_NECAM</name>
<accession>W2T4S2</accession>